<dbReference type="CDD" id="cd24008">
    <property type="entry name" value="ASKHA_NBD_GLK"/>
    <property type="match status" value="1"/>
</dbReference>
<sequence length="330" mass="35511">MLLAGDIGGTKTQLAIFSLAEGPRRPVAEAIFPSADYTNLADMVREFITQTNLPVEYACFDVAGPVIGGRAQLTNLPWVIDSAALATELNLQRVWLLNDLQATAYAVPQLTPGDLETLNKGEPAEYGAIAVIAPGTGLGEAFLVWTGNSYMAYASEGGHTDFGPNNDVEIELLRFLLKRFGHAGYERICSGIGIPNIYDFFRESGHFPESPEVAQALATAEDRTPIIVQAALDPVKPDPLCVATMEMFVSVLGAEAGNLALKVLATGGVYLGGGIPPRILPFLQTERFMRAFTNKGRFSEMISRIPVHIVLTQAALIGAARYGLERMSSH</sequence>
<keyword evidence="2 3" id="KW-0418">Kinase</keyword>
<dbReference type="PANTHER" id="PTHR47363">
    <property type="entry name" value="GLUCOKINASE"/>
    <property type="match status" value="1"/>
</dbReference>
<dbReference type="EC" id="2.7.1.2" evidence="3"/>
<comment type="similarity">
    <text evidence="3 4">Belongs to the bacterial glucokinase family.</text>
</comment>
<dbReference type="SUPFAM" id="SSF53067">
    <property type="entry name" value="Actin-like ATPase domain"/>
    <property type="match status" value="1"/>
</dbReference>
<keyword evidence="3" id="KW-0067">ATP-binding</keyword>
<name>A0A7C1FVD8_9CHLR</name>
<dbReference type="AlphaFoldDB" id="A0A7C1FVD8"/>
<comment type="subcellular location">
    <subcellularLocation>
        <location evidence="3">Cytoplasm</location>
    </subcellularLocation>
</comment>
<accession>A0A7C1FVD8</accession>
<dbReference type="HAMAP" id="MF_00524">
    <property type="entry name" value="Glucokinase"/>
    <property type="match status" value="1"/>
</dbReference>
<dbReference type="GO" id="GO:0005524">
    <property type="term" value="F:ATP binding"/>
    <property type="evidence" value="ECO:0007669"/>
    <property type="project" value="UniProtKB-UniRule"/>
</dbReference>
<dbReference type="GO" id="GO:0005536">
    <property type="term" value="F:D-glucose binding"/>
    <property type="evidence" value="ECO:0007669"/>
    <property type="project" value="InterPro"/>
</dbReference>
<keyword evidence="3" id="KW-0963">Cytoplasm</keyword>
<dbReference type="GO" id="GO:0005737">
    <property type="term" value="C:cytoplasm"/>
    <property type="evidence" value="ECO:0007669"/>
    <property type="project" value="UniProtKB-SubCell"/>
</dbReference>
<proteinExistence type="inferred from homology"/>
<dbReference type="Pfam" id="PF02685">
    <property type="entry name" value="Glucokinase"/>
    <property type="match status" value="1"/>
</dbReference>
<comment type="caution">
    <text evidence="5">The sequence shown here is derived from an EMBL/GenBank/DDBJ whole genome shotgun (WGS) entry which is preliminary data.</text>
</comment>
<evidence type="ECO:0000256" key="1">
    <source>
        <dbReference type="ARBA" id="ARBA00022679"/>
    </source>
</evidence>
<keyword evidence="3" id="KW-0547">Nucleotide-binding</keyword>
<dbReference type="EMBL" id="DSMG01000130">
    <property type="protein sequence ID" value="HDX32391.1"/>
    <property type="molecule type" value="Genomic_DNA"/>
</dbReference>
<dbReference type="InterPro" id="IPR043129">
    <property type="entry name" value="ATPase_NBD"/>
</dbReference>
<dbReference type="Gene3D" id="3.40.367.20">
    <property type="match status" value="1"/>
</dbReference>
<feature type="binding site" evidence="3">
    <location>
        <begin position="5"/>
        <end position="10"/>
    </location>
    <ligand>
        <name>ATP</name>
        <dbReference type="ChEBI" id="CHEBI:30616"/>
    </ligand>
</feature>
<gene>
    <name evidence="3 5" type="primary">glk</name>
    <name evidence="5" type="ORF">ENQ20_13030</name>
</gene>
<dbReference type="GO" id="GO:0004340">
    <property type="term" value="F:glucokinase activity"/>
    <property type="evidence" value="ECO:0007669"/>
    <property type="project" value="UniProtKB-UniRule"/>
</dbReference>
<evidence type="ECO:0000256" key="3">
    <source>
        <dbReference type="HAMAP-Rule" id="MF_00524"/>
    </source>
</evidence>
<dbReference type="InterPro" id="IPR003836">
    <property type="entry name" value="Glucokinase"/>
</dbReference>
<dbReference type="Gene3D" id="3.30.420.40">
    <property type="match status" value="1"/>
</dbReference>
<dbReference type="PANTHER" id="PTHR47363:SF1">
    <property type="entry name" value="GLUCOKINASE"/>
    <property type="match status" value="1"/>
</dbReference>
<comment type="catalytic activity">
    <reaction evidence="3">
        <text>D-glucose + ATP = D-glucose 6-phosphate + ADP + H(+)</text>
        <dbReference type="Rhea" id="RHEA:17825"/>
        <dbReference type="ChEBI" id="CHEBI:4167"/>
        <dbReference type="ChEBI" id="CHEBI:15378"/>
        <dbReference type="ChEBI" id="CHEBI:30616"/>
        <dbReference type="ChEBI" id="CHEBI:61548"/>
        <dbReference type="ChEBI" id="CHEBI:456216"/>
        <dbReference type="EC" id="2.7.1.2"/>
    </reaction>
</comment>
<evidence type="ECO:0000256" key="2">
    <source>
        <dbReference type="ARBA" id="ARBA00022777"/>
    </source>
</evidence>
<evidence type="ECO:0000256" key="4">
    <source>
        <dbReference type="RuleBase" id="RU004046"/>
    </source>
</evidence>
<evidence type="ECO:0000313" key="5">
    <source>
        <dbReference type="EMBL" id="HDX32391.1"/>
    </source>
</evidence>
<keyword evidence="1 3" id="KW-0808">Transferase</keyword>
<dbReference type="NCBIfam" id="TIGR00749">
    <property type="entry name" value="glk"/>
    <property type="match status" value="1"/>
</dbReference>
<organism evidence="5">
    <name type="scientific">Caldilinea aerophila</name>
    <dbReference type="NCBI Taxonomy" id="133453"/>
    <lineage>
        <taxon>Bacteria</taxon>
        <taxon>Bacillati</taxon>
        <taxon>Chloroflexota</taxon>
        <taxon>Caldilineae</taxon>
        <taxon>Caldilineales</taxon>
        <taxon>Caldilineaceae</taxon>
        <taxon>Caldilinea</taxon>
    </lineage>
</organism>
<protein>
    <recommendedName>
        <fullName evidence="3">Glucokinase</fullName>
        <ecNumber evidence="3">2.7.1.2</ecNumber>
    </recommendedName>
    <alternativeName>
        <fullName evidence="3">Glucose kinase</fullName>
    </alternativeName>
</protein>
<reference evidence="5" key="1">
    <citation type="journal article" date="2020" name="mSystems">
        <title>Genome- and Community-Level Interaction Insights into Carbon Utilization and Element Cycling Functions of Hydrothermarchaeota in Hydrothermal Sediment.</title>
        <authorList>
            <person name="Zhou Z."/>
            <person name="Liu Y."/>
            <person name="Xu W."/>
            <person name="Pan J."/>
            <person name="Luo Z.H."/>
            <person name="Li M."/>
        </authorList>
    </citation>
    <scope>NUCLEOTIDE SEQUENCE [LARGE SCALE GENOMIC DNA]</scope>
    <source>
        <strain evidence="5">SpSt-289</strain>
    </source>
</reference>
<dbReference type="GO" id="GO:0006096">
    <property type="term" value="P:glycolytic process"/>
    <property type="evidence" value="ECO:0007669"/>
    <property type="project" value="UniProtKB-UniRule"/>
</dbReference>
<keyword evidence="3" id="KW-0324">Glycolysis</keyword>